<dbReference type="GO" id="GO:0000408">
    <property type="term" value="C:EKC/KEOPS complex"/>
    <property type="evidence" value="ECO:0007669"/>
    <property type="project" value="UniProtKB-ARBA"/>
</dbReference>
<dbReference type="InterPro" id="IPR000719">
    <property type="entry name" value="Prot_kinase_dom"/>
</dbReference>
<evidence type="ECO:0000256" key="1">
    <source>
        <dbReference type="ARBA" id="ARBA00010630"/>
    </source>
</evidence>
<dbReference type="InterPro" id="IPR018934">
    <property type="entry name" value="RIO_dom"/>
</dbReference>
<keyword evidence="5" id="KW-0819">tRNA processing</keyword>
<comment type="catalytic activity">
    <reaction evidence="9">
        <text>L-threonyl-[protein] + ATP = O-phospho-L-threonyl-[protein] + ADP + H(+)</text>
        <dbReference type="Rhea" id="RHEA:46608"/>
        <dbReference type="Rhea" id="RHEA-COMP:11060"/>
        <dbReference type="Rhea" id="RHEA-COMP:11605"/>
        <dbReference type="ChEBI" id="CHEBI:15378"/>
        <dbReference type="ChEBI" id="CHEBI:30013"/>
        <dbReference type="ChEBI" id="CHEBI:30616"/>
        <dbReference type="ChEBI" id="CHEBI:61977"/>
        <dbReference type="ChEBI" id="CHEBI:456216"/>
        <dbReference type="EC" id="2.7.11.1"/>
    </reaction>
</comment>
<dbReference type="STRING" id="1603555.SU86_004465"/>
<reference evidence="13 14" key="1">
    <citation type="journal article" date="2016" name="Sci. Rep.">
        <title>A novel ammonia-oxidizing archaeon from wastewater treatment plant: Its enrichment, physiological and genomic characteristics.</title>
        <authorList>
            <person name="Li Y."/>
            <person name="Ding K."/>
            <person name="Wen X."/>
            <person name="Zhang B."/>
            <person name="Shen B."/>
            <person name="Yang Y."/>
        </authorList>
    </citation>
    <scope>NUCLEOTIDE SEQUENCE [LARGE SCALE GENOMIC DNA]</scope>
    <source>
        <strain evidence="13 14">SAT1</strain>
    </source>
</reference>
<name>A0A3G1B0U0_9ARCH</name>
<evidence type="ECO:0000259" key="12">
    <source>
        <dbReference type="PROSITE" id="PS50011"/>
    </source>
</evidence>
<dbReference type="Proteomes" id="UP000266745">
    <property type="component" value="Chromosome"/>
</dbReference>
<keyword evidence="7 13" id="KW-0418">Kinase</keyword>
<dbReference type="NCBIfam" id="TIGR03724">
    <property type="entry name" value="arch_bud32"/>
    <property type="match status" value="1"/>
</dbReference>
<dbReference type="NCBIfam" id="NF011463">
    <property type="entry name" value="PRK14879.1-4"/>
    <property type="match status" value="1"/>
</dbReference>
<dbReference type="Gene3D" id="3.30.200.20">
    <property type="entry name" value="Phosphorylase Kinase, domain 1"/>
    <property type="match status" value="1"/>
</dbReference>
<dbReference type="PROSITE" id="PS50011">
    <property type="entry name" value="PROTEIN_KINASE_DOM"/>
    <property type="match status" value="1"/>
</dbReference>
<dbReference type="EMBL" id="CP011097">
    <property type="protein sequence ID" value="AJZ75742.1"/>
    <property type="molecule type" value="Genomic_DNA"/>
</dbReference>
<evidence type="ECO:0000256" key="5">
    <source>
        <dbReference type="ARBA" id="ARBA00022694"/>
    </source>
</evidence>
<dbReference type="KEGG" id="tah:SU86_004465"/>
<dbReference type="GeneID" id="24875649"/>
<keyword evidence="8" id="KW-0067">ATP-binding</keyword>
<organism evidence="13 14">
    <name type="scientific">Candidatus Nitrosotenuis cloacae</name>
    <dbReference type="NCBI Taxonomy" id="1603555"/>
    <lineage>
        <taxon>Archaea</taxon>
        <taxon>Nitrososphaerota</taxon>
        <taxon>Candidatus Nitrosotenuis</taxon>
    </lineage>
</organism>
<proteinExistence type="inferred from homology"/>
<dbReference type="OrthoDB" id="31344at2157"/>
<evidence type="ECO:0000256" key="8">
    <source>
        <dbReference type="ARBA" id="ARBA00022840"/>
    </source>
</evidence>
<keyword evidence="14" id="KW-1185">Reference proteome</keyword>
<dbReference type="SUPFAM" id="SSF56112">
    <property type="entry name" value="Protein kinase-like (PK-like)"/>
    <property type="match status" value="1"/>
</dbReference>
<feature type="domain" description="Protein kinase" evidence="12">
    <location>
        <begin position="1"/>
        <end position="206"/>
    </location>
</feature>
<comment type="catalytic activity">
    <reaction evidence="10">
        <text>L-seryl-[protein] + ATP = O-phospho-L-seryl-[protein] + ADP + H(+)</text>
        <dbReference type="Rhea" id="RHEA:17989"/>
        <dbReference type="Rhea" id="RHEA-COMP:9863"/>
        <dbReference type="Rhea" id="RHEA-COMP:11604"/>
        <dbReference type="ChEBI" id="CHEBI:15378"/>
        <dbReference type="ChEBI" id="CHEBI:29999"/>
        <dbReference type="ChEBI" id="CHEBI:30616"/>
        <dbReference type="ChEBI" id="CHEBI:83421"/>
        <dbReference type="ChEBI" id="CHEBI:456216"/>
        <dbReference type="EC" id="2.7.11.1"/>
    </reaction>
</comment>
<evidence type="ECO:0000256" key="4">
    <source>
        <dbReference type="ARBA" id="ARBA00022679"/>
    </source>
</evidence>
<evidence type="ECO:0000313" key="14">
    <source>
        <dbReference type="Proteomes" id="UP000266745"/>
    </source>
</evidence>
<dbReference type="GO" id="GO:0005829">
    <property type="term" value="C:cytosol"/>
    <property type="evidence" value="ECO:0007669"/>
    <property type="project" value="TreeGrafter"/>
</dbReference>
<dbReference type="InterPro" id="IPR022495">
    <property type="entry name" value="Bud32"/>
</dbReference>
<evidence type="ECO:0000256" key="11">
    <source>
        <dbReference type="ARBA" id="ARBA00065170"/>
    </source>
</evidence>
<accession>A0A3G1B0U0</accession>
<comment type="subunit">
    <text evidence="11">Component of the KEOPS complex that consists of Kae1, Bud32, Cgi121 and Pcc1; the whole complex dimerizes.</text>
</comment>
<keyword evidence="3 13" id="KW-0723">Serine/threonine-protein kinase</keyword>
<dbReference type="Gene3D" id="1.10.510.10">
    <property type="entry name" value="Transferase(Phosphotransferase) domain 1"/>
    <property type="match status" value="1"/>
</dbReference>
<dbReference type="FunFam" id="3.30.200.20:FF:000201">
    <property type="entry name" value="TP53-regulating kinase isoform X1"/>
    <property type="match status" value="1"/>
</dbReference>
<dbReference type="GO" id="GO:0008033">
    <property type="term" value="P:tRNA processing"/>
    <property type="evidence" value="ECO:0007669"/>
    <property type="project" value="UniProtKB-KW"/>
</dbReference>
<dbReference type="AlphaFoldDB" id="A0A3G1B0U0"/>
<dbReference type="InterPro" id="IPR011009">
    <property type="entry name" value="Kinase-like_dom_sf"/>
</dbReference>
<evidence type="ECO:0000256" key="7">
    <source>
        <dbReference type="ARBA" id="ARBA00022777"/>
    </source>
</evidence>
<gene>
    <name evidence="13" type="ORF">SU86_004465</name>
</gene>
<dbReference type="GO" id="GO:0004674">
    <property type="term" value="F:protein serine/threonine kinase activity"/>
    <property type="evidence" value="ECO:0007669"/>
    <property type="project" value="UniProtKB-KW"/>
</dbReference>
<dbReference type="RefSeq" id="WP_048188597.1">
    <property type="nucleotide sequence ID" value="NZ_CP011097.1"/>
</dbReference>
<dbReference type="EC" id="2.7.11.1" evidence="2"/>
<keyword evidence="4" id="KW-0808">Transferase</keyword>
<evidence type="ECO:0000313" key="13">
    <source>
        <dbReference type="EMBL" id="AJZ75742.1"/>
    </source>
</evidence>
<keyword evidence="6" id="KW-0547">Nucleotide-binding</keyword>
<evidence type="ECO:0000256" key="9">
    <source>
        <dbReference type="ARBA" id="ARBA00047899"/>
    </source>
</evidence>
<evidence type="ECO:0000256" key="3">
    <source>
        <dbReference type="ARBA" id="ARBA00022527"/>
    </source>
</evidence>
<protein>
    <recommendedName>
        <fullName evidence="2">non-specific serine/threonine protein kinase</fullName>
        <ecNumber evidence="2">2.7.11.1</ecNumber>
    </recommendedName>
</protein>
<dbReference type="Pfam" id="PF01163">
    <property type="entry name" value="RIO1"/>
    <property type="match status" value="1"/>
</dbReference>
<evidence type="ECO:0000256" key="2">
    <source>
        <dbReference type="ARBA" id="ARBA00012513"/>
    </source>
</evidence>
<evidence type="ECO:0000256" key="6">
    <source>
        <dbReference type="ARBA" id="ARBA00022741"/>
    </source>
</evidence>
<dbReference type="GO" id="GO:0005524">
    <property type="term" value="F:ATP binding"/>
    <property type="evidence" value="ECO:0007669"/>
    <property type="project" value="UniProtKB-KW"/>
</dbReference>
<dbReference type="PANTHER" id="PTHR12209">
    <property type="entry name" value="NON-SPECIFIC SERINE/THREONINE PROTEIN KINASE"/>
    <property type="match status" value="1"/>
</dbReference>
<evidence type="ECO:0000256" key="10">
    <source>
        <dbReference type="ARBA" id="ARBA00048679"/>
    </source>
</evidence>
<dbReference type="PANTHER" id="PTHR12209:SF0">
    <property type="entry name" value="EKC_KEOPS COMPLEX SUBUNIT TP53RK"/>
    <property type="match status" value="1"/>
</dbReference>
<sequence>MKLLKKGAEGDIYLTRFDNHTAILKTRKKKPYRHPQLDSRIRKQRTIRESSILSEAKSLGIRTPLVYQVNQNDCTILMQQINGILVRDLVGIKLESACVEIGKITATLHKSGIIHGDLTTSNFISYQNKIYAIDFGLAQKSVRTEDHAVDLRLFKEILGSAHVGVMDLLWKAFLKGYRSVVRPERFNKVLNHVGVIESRGRYARME</sequence>
<comment type="similarity">
    <text evidence="1">Belongs to the protein kinase superfamily. BUD32 family.</text>
</comment>